<comment type="caution">
    <text evidence="2">The sequence shown here is derived from an EMBL/GenBank/DDBJ whole genome shotgun (WGS) entry which is preliminary data.</text>
</comment>
<name>A0AAW2EBE4_9HYME</name>
<feature type="compositionally biased region" description="Polar residues" evidence="1">
    <location>
        <begin position="80"/>
        <end position="101"/>
    </location>
</feature>
<dbReference type="EMBL" id="JADYXP020000025">
    <property type="protein sequence ID" value="KAL0101004.1"/>
    <property type="molecule type" value="Genomic_DNA"/>
</dbReference>
<evidence type="ECO:0000313" key="3">
    <source>
        <dbReference type="Proteomes" id="UP001430953"/>
    </source>
</evidence>
<feature type="region of interest" description="Disordered" evidence="1">
    <location>
        <begin position="80"/>
        <end position="109"/>
    </location>
</feature>
<organism evidence="2 3">
    <name type="scientific">Cardiocondyla obscurior</name>
    <dbReference type="NCBI Taxonomy" id="286306"/>
    <lineage>
        <taxon>Eukaryota</taxon>
        <taxon>Metazoa</taxon>
        <taxon>Ecdysozoa</taxon>
        <taxon>Arthropoda</taxon>
        <taxon>Hexapoda</taxon>
        <taxon>Insecta</taxon>
        <taxon>Pterygota</taxon>
        <taxon>Neoptera</taxon>
        <taxon>Endopterygota</taxon>
        <taxon>Hymenoptera</taxon>
        <taxon>Apocrita</taxon>
        <taxon>Aculeata</taxon>
        <taxon>Formicoidea</taxon>
        <taxon>Formicidae</taxon>
        <taxon>Myrmicinae</taxon>
        <taxon>Cardiocondyla</taxon>
    </lineage>
</organism>
<sequence>MLSHVPLCPVNFIITKPTFGITKKTTGTILHLHMTVHIGTSTMTYKKNPRTHFTNMRFSTSSFKCKLSVLCITKRNSSTLAKLASNSSSKTPITDPKQSPTKGDIEKSR</sequence>
<accession>A0AAW2EBE4</accession>
<reference evidence="2 3" key="1">
    <citation type="submission" date="2023-03" db="EMBL/GenBank/DDBJ databases">
        <title>High recombination rates correlate with genetic variation in Cardiocondyla obscurior ants.</title>
        <authorList>
            <person name="Errbii M."/>
        </authorList>
    </citation>
    <scope>NUCLEOTIDE SEQUENCE [LARGE SCALE GENOMIC DNA]</scope>
    <source>
        <strain evidence="2">Alpha-2009</strain>
        <tissue evidence="2">Whole body</tissue>
    </source>
</reference>
<protein>
    <submittedName>
        <fullName evidence="2">Uncharacterized protein</fullName>
    </submittedName>
</protein>
<dbReference type="Proteomes" id="UP001430953">
    <property type="component" value="Unassembled WGS sequence"/>
</dbReference>
<proteinExistence type="predicted"/>
<gene>
    <name evidence="2" type="ORF">PUN28_019425</name>
</gene>
<dbReference type="AlphaFoldDB" id="A0AAW2EBE4"/>
<evidence type="ECO:0000256" key="1">
    <source>
        <dbReference type="SAM" id="MobiDB-lite"/>
    </source>
</evidence>
<evidence type="ECO:0000313" key="2">
    <source>
        <dbReference type="EMBL" id="KAL0101004.1"/>
    </source>
</evidence>
<keyword evidence="3" id="KW-1185">Reference proteome</keyword>